<feature type="domain" description="Tryptophan synthase beta chain-like PALP" evidence="10">
    <location>
        <begin position="54"/>
        <end position="160"/>
    </location>
</feature>
<organism evidence="11 12">
    <name type="scientific">Mycena chlorophos</name>
    <name type="common">Agaric fungus</name>
    <name type="synonym">Agaricus chlorophos</name>
    <dbReference type="NCBI Taxonomy" id="658473"/>
    <lineage>
        <taxon>Eukaryota</taxon>
        <taxon>Fungi</taxon>
        <taxon>Dikarya</taxon>
        <taxon>Basidiomycota</taxon>
        <taxon>Agaricomycotina</taxon>
        <taxon>Agaricomycetes</taxon>
        <taxon>Agaricomycetidae</taxon>
        <taxon>Agaricales</taxon>
        <taxon>Marasmiineae</taxon>
        <taxon>Mycenaceae</taxon>
        <taxon>Mycena</taxon>
    </lineage>
</organism>
<keyword evidence="3" id="KW-0963">Cytoplasm</keyword>
<dbReference type="InterPro" id="IPR006653">
    <property type="entry name" value="Trp_synth_b_CS"/>
</dbReference>
<reference evidence="11" key="1">
    <citation type="submission" date="2014-09" db="EMBL/GenBank/DDBJ databases">
        <title>Genome sequence of the luminous mushroom Mycena chlorophos for searching fungal bioluminescence genes.</title>
        <authorList>
            <person name="Tanaka Y."/>
            <person name="Kasuga D."/>
            <person name="Oba Y."/>
            <person name="Hase S."/>
            <person name="Sato K."/>
            <person name="Oba Y."/>
            <person name="Sakakibara Y."/>
        </authorList>
    </citation>
    <scope>NUCLEOTIDE SEQUENCE</scope>
</reference>
<dbReference type="InterPro" id="IPR037171">
    <property type="entry name" value="NagB/RpiA_transferase-like"/>
</dbReference>
<evidence type="ECO:0000256" key="3">
    <source>
        <dbReference type="ARBA" id="ARBA00022490"/>
    </source>
</evidence>
<dbReference type="Gene3D" id="3.40.50.10470">
    <property type="entry name" value="Translation initiation factor eif-2b, domain 2"/>
    <property type="match status" value="1"/>
</dbReference>
<sequence>EGKIAATVEAFCREISQKDQRTPARVFTPVAPSTTPVPTETTKTSQLPARFVLLYYAENLTKDAGGAKIWLKREDLNHTGAHKINNAMGQTLLARRIGKTRIIAETGASQHGVATATVCKFGMECVIYMGVDDVRRQALNVFRIELLGGKVVPLPHLQTKSSTPSREALLPAHRVPEVVSRSRSQDSWRWVSRGNKRQCSRRRARARFKEDDPDVFARILKPVLMEAIQDVLDELETAYDNVGKNAQNHIHSDEIIVTLGMSKTIESFLISASHHRNYTVMVLETAPSYAGRDMSKALSEAGISTFLVPDSSIYGLMSRVNKVILGTHAILANGGMFAVTGFMLVATAAHVHVHSTPIMVCAGQFKLTPLWNLYHQYAALDFGDPSQVLGFENGALLDKVDVVNPFYDYVPPNLVDACITNDGDHPPTSRYR</sequence>
<dbReference type="SUPFAM" id="SSF53686">
    <property type="entry name" value="Tryptophan synthase beta subunit-like PLP-dependent enzymes"/>
    <property type="match status" value="1"/>
</dbReference>
<protein>
    <recommendedName>
        <fullName evidence="6">Translation initiation factor eIF2B subunit beta</fullName>
    </recommendedName>
    <alternativeName>
        <fullName evidence="7">eIF2B GDP-GTP exchange factor subunit beta</fullName>
    </alternativeName>
</protein>
<dbReference type="SUPFAM" id="SSF100950">
    <property type="entry name" value="NagB/RpiA/CoA transferase-like"/>
    <property type="match status" value="1"/>
</dbReference>
<dbReference type="EMBL" id="DF844601">
    <property type="protein sequence ID" value="GAT48480.1"/>
    <property type="molecule type" value="Genomic_DNA"/>
</dbReference>
<evidence type="ECO:0000256" key="5">
    <source>
        <dbReference type="ARBA" id="ARBA00022917"/>
    </source>
</evidence>
<evidence type="ECO:0000313" key="12">
    <source>
        <dbReference type="Proteomes" id="UP000815677"/>
    </source>
</evidence>
<keyword evidence="12" id="KW-1185">Reference proteome</keyword>
<dbReference type="PANTHER" id="PTHR45859">
    <property type="entry name" value="TRANSLATION INITIATION FACTOR EIF-2B SUBUNIT BETA"/>
    <property type="match status" value="1"/>
</dbReference>
<dbReference type="Pfam" id="PF01008">
    <property type="entry name" value="IF-2B"/>
    <property type="match status" value="1"/>
</dbReference>
<proteinExistence type="inferred from homology"/>
<evidence type="ECO:0000259" key="10">
    <source>
        <dbReference type="Pfam" id="PF00291"/>
    </source>
</evidence>
<dbReference type="InterPro" id="IPR042529">
    <property type="entry name" value="IF_2B-like_C"/>
</dbReference>
<evidence type="ECO:0000256" key="4">
    <source>
        <dbReference type="ARBA" id="ARBA00022540"/>
    </source>
</evidence>
<dbReference type="InterPro" id="IPR051855">
    <property type="entry name" value="eIF2B_beta_subunit"/>
</dbReference>
<dbReference type="Pfam" id="PF00291">
    <property type="entry name" value="PALP"/>
    <property type="match status" value="1"/>
</dbReference>
<evidence type="ECO:0000256" key="1">
    <source>
        <dbReference type="ARBA" id="ARBA00004514"/>
    </source>
</evidence>
<evidence type="ECO:0000256" key="7">
    <source>
        <dbReference type="ARBA" id="ARBA00044228"/>
    </source>
</evidence>
<comment type="similarity">
    <text evidence="2 9">Belongs to the eIF-2B alpha/beta/delta subunits family.</text>
</comment>
<name>A0ABQ0LBU3_MYCCL</name>
<gene>
    <name evidence="11" type="ORF">MCHLO_05874</name>
</gene>
<feature type="non-terminal residue" evidence="11">
    <location>
        <position position="1"/>
    </location>
</feature>
<evidence type="ECO:0000256" key="8">
    <source>
        <dbReference type="ARBA" id="ARBA00046432"/>
    </source>
</evidence>
<dbReference type="PROSITE" id="PS00168">
    <property type="entry name" value="TRP_SYNTHASE_BETA"/>
    <property type="match status" value="1"/>
</dbReference>
<dbReference type="Proteomes" id="UP000815677">
    <property type="component" value="Unassembled WGS sequence"/>
</dbReference>
<keyword evidence="4" id="KW-0396">Initiation factor</keyword>
<evidence type="ECO:0000313" key="11">
    <source>
        <dbReference type="EMBL" id="GAT48480.1"/>
    </source>
</evidence>
<comment type="subcellular location">
    <subcellularLocation>
        <location evidence="1">Cytoplasm</location>
        <location evidence="1">Cytosol</location>
    </subcellularLocation>
</comment>
<keyword evidence="5" id="KW-0648">Protein biosynthesis</keyword>
<dbReference type="InterPro" id="IPR000649">
    <property type="entry name" value="IF-2B-related"/>
</dbReference>
<dbReference type="InterPro" id="IPR001926">
    <property type="entry name" value="TrpB-like_PALP"/>
</dbReference>
<dbReference type="PANTHER" id="PTHR45859:SF1">
    <property type="entry name" value="TRANSLATION INITIATION FACTOR EIF-2B SUBUNIT BETA"/>
    <property type="match status" value="1"/>
</dbReference>
<dbReference type="Gene3D" id="3.40.50.1100">
    <property type="match status" value="1"/>
</dbReference>
<dbReference type="InterPro" id="IPR036052">
    <property type="entry name" value="TrpB-like_PALP_sf"/>
</dbReference>
<comment type="subunit">
    <text evidence="8">Component of the translation initiation factor 2B (eIF2B) complex which is a heterodecamer of two sets of five different subunits: alpha, beta, gamma, delta and epsilon. Subunits alpha, beta and delta comprise a regulatory subcomplex and subunits epsilon and gamma comprise a catalytic subcomplex. Within the complex, the hexameric regulatory complex resides at the center, with the two heterodimeric catalytic subcomplexes bound on opposite sides.</text>
</comment>
<evidence type="ECO:0000256" key="6">
    <source>
        <dbReference type="ARBA" id="ARBA00044122"/>
    </source>
</evidence>
<evidence type="ECO:0000256" key="9">
    <source>
        <dbReference type="RuleBase" id="RU003814"/>
    </source>
</evidence>
<accession>A0ABQ0LBU3</accession>
<evidence type="ECO:0000256" key="2">
    <source>
        <dbReference type="ARBA" id="ARBA00007251"/>
    </source>
</evidence>